<dbReference type="CDD" id="cd00761">
    <property type="entry name" value="Glyco_tranf_GTA_type"/>
    <property type="match status" value="1"/>
</dbReference>
<feature type="domain" description="Glycosyltransferase 2-like" evidence="1">
    <location>
        <begin position="5"/>
        <end position="111"/>
    </location>
</feature>
<dbReference type="Proteomes" id="UP000199199">
    <property type="component" value="Unassembled WGS sequence"/>
</dbReference>
<protein>
    <submittedName>
        <fullName evidence="2">Glycosyl transferase family 2</fullName>
    </submittedName>
</protein>
<sequence>MTRVSVIIPTYNRAETLPRAIDSALEQTVEDLEVVVVDDGSTDDTSAVLAAYDDPRVRPVVHATNQGANAARNTGIDHANGEYVAFLDSDDTWLPAKLERQLGALEGRSSEWVGVYCDSRFELSGTDGRLRTTAASVLATRDETPTLEGDDELIGEILADNVQPGAGSTLLVRTTVADEVGGFSEELDRFQDPEFCISVLKQGKLAYVDEPLVVREETGHPPASVVHAASDQYLEMHEETVDRYEDRGFEIRASHDLIVAKRYFADGKPLRGLWHLRTASASPRNYPGLCWAAGAGLRRNPLPVVTTVLGGLVLAAVAGRTLRSRRRLE</sequence>
<dbReference type="RefSeq" id="WP_092902898.1">
    <property type="nucleotide sequence ID" value="NZ_FOZS01000001.1"/>
</dbReference>
<gene>
    <name evidence="2" type="ORF">SAMN04488556_1364</name>
</gene>
<reference evidence="3" key="1">
    <citation type="submission" date="2016-10" db="EMBL/GenBank/DDBJ databases">
        <authorList>
            <person name="Varghese N."/>
            <person name="Submissions S."/>
        </authorList>
    </citation>
    <scope>NUCLEOTIDE SEQUENCE [LARGE SCALE GENOMIC DNA]</scope>
    <source>
        <strain evidence="3">DSM 22427</strain>
    </source>
</reference>
<proteinExistence type="predicted"/>
<dbReference type="AlphaFoldDB" id="A0A1I6QLY4"/>
<dbReference type="Pfam" id="PF00535">
    <property type="entry name" value="Glycos_transf_2"/>
    <property type="match status" value="1"/>
</dbReference>
<dbReference type="PANTHER" id="PTHR43685">
    <property type="entry name" value="GLYCOSYLTRANSFERASE"/>
    <property type="match status" value="1"/>
</dbReference>
<dbReference type="SUPFAM" id="SSF53448">
    <property type="entry name" value="Nucleotide-diphospho-sugar transferases"/>
    <property type="match status" value="1"/>
</dbReference>
<evidence type="ECO:0000313" key="2">
    <source>
        <dbReference type="EMBL" id="SFS53453.1"/>
    </source>
</evidence>
<dbReference type="OrthoDB" id="46222at2157"/>
<dbReference type="InterPro" id="IPR029044">
    <property type="entry name" value="Nucleotide-diphossugar_trans"/>
</dbReference>
<dbReference type="EMBL" id="FOZS01000001">
    <property type="protein sequence ID" value="SFS53453.1"/>
    <property type="molecule type" value="Genomic_DNA"/>
</dbReference>
<dbReference type="PANTHER" id="PTHR43685:SF2">
    <property type="entry name" value="GLYCOSYLTRANSFERASE 2-LIKE DOMAIN-CONTAINING PROTEIN"/>
    <property type="match status" value="1"/>
</dbReference>
<dbReference type="InterPro" id="IPR050834">
    <property type="entry name" value="Glycosyltransf_2"/>
</dbReference>
<evidence type="ECO:0000313" key="3">
    <source>
        <dbReference type="Proteomes" id="UP000199199"/>
    </source>
</evidence>
<keyword evidence="2" id="KW-0808">Transferase</keyword>
<accession>A0A1I6QLY4</accession>
<name>A0A1I6QLY4_9EURY</name>
<organism evidence="2 3">
    <name type="scientific">Halostagnicola kamekurae</name>
    <dbReference type="NCBI Taxonomy" id="619731"/>
    <lineage>
        <taxon>Archaea</taxon>
        <taxon>Methanobacteriati</taxon>
        <taxon>Methanobacteriota</taxon>
        <taxon>Stenosarchaea group</taxon>
        <taxon>Halobacteria</taxon>
        <taxon>Halobacteriales</taxon>
        <taxon>Natrialbaceae</taxon>
        <taxon>Halostagnicola</taxon>
    </lineage>
</organism>
<keyword evidence="3" id="KW-1185">Reference proteome</keyword>
<evidence type="ECO:0000259" key="1">
    <source>
        <dbReference type="Pfam" id="PF00535"/>
    </source>
</evidence>
<dbReference type="InterPro" id="IPR001173">
    <property type="entry name" value="Glyco_trans_2-like"/>
</dbReference>
<dbReference type="Gene3D" id="3.90.550.10">
    <property type="entry name" value="Spore Coat Polysaccharide Biosynthesis Protein SpsA, Chain A"/>
    <property type="match status" value="1"/>
</dbReference>
<dbReference type="GO" id="GO:0016740">
    <property type="term" value="F:transferase activity"/>
    <property type="evidence" value="ECO:0007669"/>
    <property type="project" value="UniProtKB-KW"/>
</dbReference>